<feature type="domain" description="HTH tetR-type" evidence="5">
    <location>
        <begin position="10"/>
        <end position="70"/>
    </location>
</feature>
<dbReference type="PROSITE" id="PS50977">
    <property type="entry name" value="HTH_TETR_2"/>
    <property type="match status" value="1"/>
</dbReference>
<dbReference type="STRING" id="1758689.SGUI_1459"/>
<evidence type="ECO:0000313" key="7">
    <source>
        <dbReference type="Proteomes" id="UP000092482"/>
    </source>
</evidence>
<evidence type="ECO:0000259" key="5">
    <source>
        <dbReference type="PROSITE" id="PS50977"/>
    </source>
</evidence>
<evidence type="ECO:0000256" key="4">
    <source>
        <dbReference type="PROSITE-ProRule" id="PRU00335"/>
    </source>
</evidence>
<sequence length="242" mass="26199">MPRTRAGRAPLSRDRVVEAASDLADAVATGRLTMRLVADRLDVEAMALYRHVADKDDLLDALAERVVERLNERAAQLDPPAPGTPWTGVARERVLAARQVLLRHPWAARQVHERGTMGPATLRWFDDLSAVLFAGGCSADLVHHAVHALGTRAIGYNAELLDVAPPGEEEGQDMLAAMAAMSQTYPAIARMVGEISHDASTALGWCDDQEEFEFGLDLLLEGIERRRRAEAGQPAAPPGPCS</sequence>
<evidence type="ECO:0000313" key="6">
    <source>
        <dbReference type="EMBL" id="ANS78855.1"/>
    </source>
</evidence>
<evidence type="ECO:0000256" key="3">
    <source>
        <dbReference type="ARBA" id="ARBA00023163"/>
    </source>
</evidence>
<dbReference type="Pfam" id="PF02909">
    <property type="entry name" value="TetR_C_1"/>
    <property type="match status" value="1"/>
</dbReference>
<dbReference type="InterPro" id="IPR004111">
    <property type="entry name" value="Repressor_TetR_C"/>
</dbReference>
<proteinExistence type="predicted"/>
<dbReference type="GO" id="GO:0045892">
    <property type="term" value="P:negative regulation of DNA-templated transcription"/>
    <property type="evidence" value="ECO:0007669"/>
    <property type="project" value="InterPro"/>
</dbReference>
<dbReference type="AlphaFoldDB" id="A0A1B1NBV3"/>
<dbReference type="SUPFAM" id="SSF48498">
    <property type="entry name" value="Tetracyclin repressor-like, C-terminal domain"/>
    <property type="match status" value="1"/>
</dbReference>
<dbReference type="EMBL" id="CP014989">
    <property type="protein sequence ID" value="ANS78855.1"/>
    <property type="molecule type" value="Genomic_DNA"/>
</dbReference>
<dbReference type="OrthoDB" id="329481at2"/>
<keyword evidence="2 4" id="KW-0238">DNA-binding</keyword>
<dbReference type="GO" id="GO:0003677">
    <property type="term" value="F:DNA binding"/>
    <property type="evidence" value="ECO:0007669"/>
    <property type="project" value="UniProtKB-UniRule"/>
</dbReference>
<dbReference type="PATRIC" id="fig|1758689.4.peg.1503"/>
<organism evidence="6 7">
    <name type="scientific">Serinicoccus hydrothermalis</name>
    <dbReference type="NCBI Taxonomy" id="1758689"/>
    <lineage>
        <taxon>Bacteria</taxon>
        <taxon>Bacillati</taxon>
        <taxon>Actinomycetota</taxon>
        <taxon>Actinomycetes</taxon>
        <taxon>Micrococcales</taxon>
        <taxon>Ornithinimicrobiaceae</taxon>
        <taxon>Serinicoccus</taxon>
    </lineage>
</organism>
<dbReference type="Pfam" id="PF00440">
    <property type="entry name" value="TetR_N"/>
    <property type="match status" value="1"/>
</dbReference>
<dbReference type="Gene3D" id="1.10.357.10">
    <property type="entry name" value="Tetracycline Repressor, domain 2"/>
    <property type="match status" value="1"/>
</dbReference>
<dbReference type="RefSeq" id="WP_066638252.1">
    <property type="nucleotide sequence ID" value="NZ_CP014989.1"/>
</dbReference>
<keyword evidence="3" id="KW-0804">Transcription</keyword>
<dbReference type="InterPro" id="IPR001647">
    <property type="entry name" value="HTH_TetR"/>
</dbReference>
<dbReference type="KEGG" id="serj:SGUI_1459"/>
<accession>A0A1B1NBV3</accession>
<name>A0A1B1NBV3_9MICO</name>
<dbReference type="Proteomes" id="UP000092482">
    <property type="component" value="Chromosome"/>
</dbReference>
<keyword evidence="1" id="KW-0805">Transcription regulation</keyword>
<dbReference type="SUPFAM" id="SSF46689">
    <property type="entry name" value="Homeodomain-like"/>
    <property type="match status" value="1"/>
</dbReference>
<protein>
    <submittedName>
        <fullName evidence="6">Transcriptional regulator, TetR family</fullName>
    </submittedName>
</protein>
<gene>
    <name evidence="6" type="ORF">SGUI_1459</name>
</gene>
<dbReference type="InterPro" id="IPR036271">
    <property type="entry name" value="Tet_transcr_reg_TetR-rel_C_sf"/>
</dbReference>
<evidence type="ECO:0000256" key="2">
    <source>
        <dbReference type="ARBA" id="ARBA00023125"/>
    </source>
</evidence>
<dbReference type="InterPro" id="IPR009057">
    <property type="entry name" value="Homeodomain-like_sf"/>
</dbReference>
<reference evidence="6 7" key="1">
    <citation type="submission" date="2016-03" db="EMBL/GenBank/DDBJ databases">
        <title>Shallow-sea hydrothermal system.</title>
        <authorList>
            <person name="Tang K."/>
        </authorList>
    </citation>
    <scope>NUCLEOTIDE SEQUENCE [LARGE SCALE GENOMIC DNA]</scope>
    <source>
        <strain evidence="6 7">JLT9</strain>
    </source>
</reference>
<dbReference type="Gene3D" id="1.10.10.60">
    <property type="entry name" value="Homeodomain-like"/>
    <property type="match status" value="1"/>
</dbReference>
<feature type="DNA-binding region" description="H-T-H motif" evidence="4">
    <location>
        <begin position="33"/>
        <end position="52"/>
    </location>
</feature>
<evidence type="ECO:0000256" key="1">
    <source>
        <dbReference type="ARBA" id="ARBA00023015"/>
    </source>
</evidence>
<keyword evidence="7" id="KW-1185">Reference proteome</keyword>